<feature type="region of interest" description="Disordered" evidence="1">
    <location>
        <begin position="184"/>
        <end position="209"/>
    </location>
</feature>
<feature type="compositionally biased region" description="Basic and acidic residues" evidence="1">
    <location>
        <begin position="184"/>
        <end position="199"/>
    </location>
</feature>
<dbReference type="GeneID" id="87888502"/>
<reference evidence="2" key="2">
    <citation type="submission" date="2023-06" db="EMBL/GenBank/DDBJ databases">
        <authorList>
            <consortium name="Lawrence Berkeley National Laboratory"/>
            <person name="Mondo S.J."/>
            <person name="Hensen N."/>
            <person name="Bonometti L."/>
            <person name="Westerberg I."/>
            <person name="Brannstrom I.O."/>
            <person name="Guillou S."/>
            <person name="Cros-Aarteil S."/>
            <person name="Calhoun S."/>
            <person name="Haridas S."/>
            <person name="Kuo A."/>
            <person name="Pangilinan J."/>
            <person name="Riley R."/>
            <person name="Labutti K."/>
            <person name="Andreopoulos B."/>
            <person name="Lipzen A."/>
            <person name="Chen C."/>
            <person name="Yanf M."/>
            <person name="Daum C."/>
            <person name="Ng V."/>
            <person name="Clum A."/>
            <person name="Steindorff A."/>
            <person name="Ohm R."/>
            <person name="Martin F."/>
            <person name="Silar P."/>
            <person name="Natvig D."/>
            <person name="Lalanne C."/>
            <person name="Gautier V."/>
            <person name="Ament-Velasquez S.L."/>
            <person name="Kruys A."/>
            <person name="Hutchinson M.I."/>
            <person name="Powell A.J."/>
            <person name="Barry K."/>
            <person name="Miller A.N."/>
            <person name="Grigoriev I.V."/>
            <person name="Debuchy R."/>
            <person name="Gladieux P."/>
            <person name="Thoren M.H."/>
            <person name="Johannesson H."/>
        </authorList>
    </citation>
    <scope>NUCLEOTIDE SEQUENCE</scope>
    <source>
        <strain evidence="2">CBS 333.67</strain>
    </source>
</reference>
<gene>
    <name evidence="2" type="ORF">B0T15DRAFT_538168</name>
</gene>
<evidence type="ECO:0000256" key="1">
    <source>
        <dbReference type="SAM" id="MobiDB-lite"/>
    </source>
</evidence>
<feature type="compositionally biased region" description="Polar residues" evidence="1">
    <location>
        <begin position="1"/>
        <end position="22"/>
    </location>
</feature>
<sequence length="275" mass="31029">MWTTGSSAPTPYTSPSGSSRQGTPCLDPDGCLDSLPYLLHLRPRSLPRFPAFPFFPNPQDLLAHRYRIRGIFSFCHNCSPPLARPRQTVLVLNQTGRLRPCVQTSDPTTMATSARQSRPSSLMARDALQRLAVRRHYQEYRRHCHQDRGPLPLRPHITRNCWICVVQRQICSFFRRTTRLPRHSLQDSADRAARQRRQQEPLTPVSEENEFPPIPKCKLGICDTGYDSLGGPLLCECDGASEEAAAAVASHVLDLFLNIRGEEISEAKMNGWKEG</sequence>
<name>A0AAJ0GSA6_9PEZI</name>
<evidence type="ECO:0000313" key="3">
    <source>
        <dbReference type="Proteomes" id="UP001273166"/>
    </source>
</evidence>
<protein>
    <submittedName>
        <fullName evidence="2">Uncharacterized protein</fullName>
    </submittedName>
</protein>
<comment type="caution">
    <text evidence="2">The sequence shown here is derived from an EMBL/GenBank/DDBJ whole genome shotgun (WGS) entry which is preliminary data.</text>
</comment>
<dbReference type="AlphaFoldDB" id="A0AAJ0GSA6"/>
<feature type="region of interest" description="Disordered" evidence="1">
    <location>
        <begin position="1"/>
        <end position="25"/>
    </location>
</feature>
<dbReference type="EMBL" id="JAUDZG010000005">
    <property type="protein sequence ID" value="KAK3304965.1"/>
    <property type="molecule type" value="Genomic_DNA"/>
</dbReference>
<evidence type="ECO:0000313" key="2">
    <source>
        <dbReference type="EMBL" id="KAK3304965.1"/>
    </source>
</evidence>
<keyword evidence="3" id="KW-1185">Reference proteome</keyword>
<organism evidence="2 3">
    <name type="scientific">Chaetomium strumarium</name>
    <dbReference type="NCBI Taxonomy" id="1170767"/>
    <lineage>
        <taxon>Eukaryota</taxon>
        <taxon>Fungi</taxon>
        <taxon>Dikarya</taxon>
        <taxon>Ascomycota</taxon>
        <taxon>Pezizomycotina</taxon>
        <taxon>Sordariomycetes</taxon>
        <taxon>Sordariomycetidae</taxon>
        <taxon>Sordariales</taxon>
        <taxon>Chaetomiaceae</taxon>
        <taxon>Chaetomium</taxon>
    </lineage>
</organism>
<dbReference type="RefSeq" id="XP_062720745.1">
    <property type="nucleotide sequence ID" value="XM_062869673.1"/>
</dbReference>
<proteinExistence type="predicted"/>
<reference evidence="2" key="1">
    <citation type="journal article" date="2023" name="Mol. Phylogenet. Evol.">
        <title>Genome-scale phylogeny and comparative genomics of the fungal order Sordariales.</title>
        <authorList>
            <person name="Hensen N."/>
            <person name="Bonometti L."/>
            <person name="Westerberg I."/>
            <person name="Brannstrom I.O."/>
            <person name="Guillou S."/>
            <person name="Cros-Aarteil S."/>
            <person name="Calhoun S."/>
            <person name="Haridas S."/>
            <person name="Kuo A."/>
            <person name="Mondo S."/>
            <person name="Pangilinan J."/>
            <person name="Riley R."/>
            <person name="LaButti K."/>
            <person name="Andreopoulos B."/>
            <person name="Lipzen A."/>
            <person name="Chen C."/>
            <person name="Yan M."/>
            <person name="Daum C."/>
            <person name="Ng V."/>
            <person name="Clum A."/>
            <person name="Steindorff A."/>
            <person name="Ohm R.A."/>
            <person name="Martin F."/>
            <person name="Silar P."/>
            <person name="Natvig D.O."/>
            <person name="Lalanne C."/>
            <person name="Gautier V."/>
            <person name="Ament-Velasquez S.L."/>
            <person name="Kruys A."/>
            <person name="Hutchinson M.I."/>
            <person name="Powell A.J."/>
            <person name="Barry K."/>
            <person name="Miller A.N."/>
            <person name="Grigoriev I.V."/>
            <person name="Debuchy R."/>
            <person name="Gladieux P."/>
            <person name="Hiltunen Thoren M."/>
            <person name="Johannesson H."/>
        </authorList>
    </citation>
    <scope>NUCLEOTIDE SEQUENCE</scope>
    <source>
        <strain evidence="2">CBS 333.67</strain>
    </source>
</reference>
<dbReference type="Proteomes" id="UP001273166">
    <property type="component" value="Unassembled WGS sequence"/>
</dbReference>
<accession>A0AAJ0GSA6</accession>